<sequence length="235" mass="26282">MQSLPQHPLRAFIAPNAAMRSSIPSVHFNTEPHRAGRQTTPCPSTLDARKYPLQYRHPSQLIPRWPSIRFVSSASDPQRSLKDNFCKRTAHLRSNGIRCTFDSDYPSRWTQERSDGSTGTTPSSAAGISCTHFNCEDTCTQYPLKYRYPSQLIARWPFIRFVSSASDPQRPLKDNCCKRTAHLRSNGIRCTSASDSLPHWTQGRSDGSTGTTPASAASISCTHFNCEDICTQFPL</sequence>
<reference evidence="2 3" key="1">
    <citation type="submission" date="2023-03" db="EMBL/GenBank/DDBJ databases">
        <title>Genome insight into feeding habits of ladybird beetles.</title>
        <authorList>
            <person name="Li H.-S."/>
            <person name="Huang Y.-H."/>
            <person name="Pang H."/>
        </authorList>
    </citation>
    <scope>NUCLEOTIDE SEQUENCE [LARGE SCALE GENOMIC DNA]</scope>
    <source>
        <strain evidence="2">SYSU_2023b</strain>
        <tissue evidence="2">Whole body</tissue>
    </source>
</reference>
<name>A0AAW1TWA0_9CUCU</name>
<dbReference type="AlphaFoldDB" id="A0AAW1TWA0"/>
<keyword evidence="3" id="KW-1185">Reference proteome</keyword>
<protein>
    <submittedName>
        <fullName evidence="2">Uncharacterized protein</fullName>
    </submittedName>
</protein>
<evidence type="ECO:0000313" key="3">
    <source>
        <dbReference type="Proteomes" id="UP001431783"/>
    </source>
</evidence>
<dbReference type="Proteomes" id="UP001431783">
    <property type="component" value="Unassembled WGS sequence"/>
</dbReference>
<proteinExistence type="predicted"/>
<feature type="region of interest" description="Disordered" evidence="1">
    <location>
        <begin position="27"/>
        <end position="46"/>
    </location>
</feature>
<comment type="caution">
    <text evidence="2">The sequence shown here is derived from an EMBL/GenBank/DDBJ whole genome shotgun (WGS) entry which is preliminary data.</text>
</comment>
<organism evidence="2 3">
    <name type="scientific">Henosepilachna vigintioctopunctata</name>
    <dbReference type="NCBI Taxonomy" id="420089"/>
    <lineage>
        <taxon>Eukaryota</taxon>
        <taxon>Metazoa</taxon>
        <taxon>Ecdysozoa</taxon>
        <taxon>Arthropoda</taxon>
        <taxon>Hexapoda</taxon>
        <taxon>Insecta</taxon>
        <taxon>Pterygota</taxon>
        <taxon>Neoptera</taxon>
        <taxon>Endopterygota</taxon>
        <taxon>Coleoptera</taxon>
        <taxon>Polyphaga</taxon>
        <taxon>Cucujiformia</taxon>
        <taxon>Coccinelloidea</taxon>
        <taxon>Coccinellidae</taxon>
        <taxon>Epilachninae</taxon>
        <taxon>Epilachnini</taxon>
        <taxon>Henosepilachna</taxon>
    </lineage>
</organism>
<dbReference type="EMBL" id="JARQZJ010000014">
    <property type="protein sequence ID" value="KAK9872983.1"/>
    <property type="molecule type" value="Genomic_DNA"/>
</dbReference>
<accession>A0AAW1TWA0</accession>
<evidence type="ECO:0000256" key="1">
    <source>
        <dbReference type="SAM" id="MobiDB-lite"/>
    </source>
</evidence>
<evidence type="ECO:0000313" key="2">
    <source>
        <dbReference type="EMBL" id="KAK9872983.1"/>
    </source>
</evidence>
<gene>
    <name evidence="2" type="ORF">WA026_020332</name>
</gene>